<dbReference type="AlphaFoldDB" id="A0A2S5SYJ9"/>
<dbReference type="PANTHER" id="PTHR13696:SF96">
    <property type="entry name" value="COBQ_COBB_MIND_PARA NUCLEOTIDE BINDING DOMAIN-CONTAINING PROTEIN"/>
    <property type="match status" value="1"/>
</dbReference>
<evidence type="ECO:0000256" key="1">
    <source>
        <dbReference type="SAM" id="MobiDB-lite"/>
    </source>
</evidence>
<dbReference type="RefSeq" id="WP_104300808.1">
    <property type="nucleotide sequence ID" value="NZ_PSNX01000002.1"/>
</dbReference>
<feature type="domain" description="CobQ/CobB/MinD/ParA nucleotide binding" evidence="2">
    <location>
        <begin position="4"/>
        <end position="187"/>
    </location>
</feature>
<dbReference type="Gene3D" id="3.40.50.300">
    <property type="entry name" value="P-loop containing nucleotide triphosphate hydrolases"/>
    <property type="match status" value="1"/>
</dbReference>
<name>A0A2S5SYJ9_9BURK</name>
<dbReference type="OrthoDB" id="69313at2"/>
<dbReference type="Pfam" id="PF01656">
    <property type="entry name" value="CbiA"/>
    <property type="match status" value="1"/>
</dbReference>
<proteinExistence type="predicted"/>
<gene>
    <name evidence="3" type="ORF">C1704_02880</name>
</gene>
<feature type="compositionally biased region" description="Low complexity" evidence="1">
    <location>
        <begin position="235"/>
        <end position="248"/>
    </location>
</feature>
<dbReference type="InterPro" id="IPR050678">
    <property type="entry name" value="DNA_Partitioning_ATPase"/>
</dbReference>
<evidence type="ECO:0000259" key="2">
    <source>
        <dbReference type="Pfam" id="PF01656"/>
    </source>
</evidence>
<evidence type="ECO:0000313" key="4">
    <source>
        <dbReference type="Proteomes" id="UP000238605"/>
    </source>
</evidence>
<protein>
    <submittedName>
        <fullName evidence="3">Chromosome partitioning protein</fullName>
    </submittedName>
</protein>
<feature type="region of interest" description="Disordered" evidence="1">
    <location>
        <begin position="233"/>
        <end position="261"/>
    </location>
</feature>
<dbReference type="PANTHER" id="PTHR13696">
    <property type="entry name" value="P-LOOP CONTAINING NUCLEOSIDE TRIPHOSPHATE HYDROLASE"/>
    <property type="match status" value="1"/>
</dbReference>
<sequence length="303" mass="33154">MPVVAVVNRKGGSGKSTLATHLAAHCANRGIPVMLGDVDRQQSTLTWLRLRSTQTLPRQRAPITSWVVDARNVLRPPTGIRHLILDTPGGLKDSDLARVVMAADAIVMPLCDSVFDRDSAAQCHAELMNLPRVASGRCKLAVVGMRVDARTKAGDVLRQWADDRGLPFLGVLRDTQAYVRCIEHGLTLFDLPPSKAEADMQQWAPILDWLEPVFLNPAPVSSPEDMPLQPVRPIATADSPRPTATARATTRHGGSAEESASRLAAHMDELRHKPRLASAAAPVRRGAWWQDLLSLPRFLQRNP</sequence>
<reference evidence="3 4" key="1">
    <citation type="submission" date="2018-02" db="EMBL/GenBank/DDBJ databases">
        <title>Reclassifiation of [Polyangium] brachysporum DSM 7029 as Guopingzhaonella breviflexa gen. nov., sp. nov., a member of the family Comamonadaceae.</title>
        <authorList>
            <person name="Tang B."/>
        </authorList>
    </citation>
    <scope>NUCLEOTIDE SEQUENCE [LARGE SCALE GENOMIC DNA]</scope>
    <source>
        <strain evidence="3 4">BCRC 80649</strain>
    </source>
</reference>
<keyword evidence="4" id="KW-1185">Reference proteome</keyword>
<dbReference type="CDD" id="cd02042">
    <property type="entry name" value="ParAB_family"/>
    <property type="match status" value="1"/>
</dbReference>
<dbReference type="Proteomes" id="UP000238605">
    <property type="component" value="Unassembled WGS sequence"/>
</dbReference>
<dbReference type="InterPro" id="IPR002586">
    <property type="entry name" value="CobQ/CobB/MinD/ParA_Nub-bd_dom"/>
</dbReference>
<dbReference type="InterPro" id="IPR027417">
    <property type="entry name" value="P-loop_NTPase"/>
</dbReference>
<dbReference type="SUPFAM" id="SSF52540">
    <property type="entry name" value="P-loop containing nucleoside triphosphate hydrolases"/>
    <property type="match status" value="1"/>
</dbReference>
<organism evidence="3 4">
    <name type="scientific">Caldimonas caldifontis</name>
    <dbReference type="NCBI Taxonomy" id="1452508"/>
    <lineage>
        <taxon>Bacteria</taxon>
        <taxon>Pseudomonadati</taxon>
        <taxon>Pseudomonadota</taxon>
        <taxon>Betaproteobacteria</taxon>
        <taxon>Burkholderiales</taxon>
        <taxon>Sphaerotilaceae</taxon>
        <taxon>Caldimonas</taxon>
    </lineage>
</organism>
<dbReference type="EMBL" id="PSNX01000002">
    <property type="protein sequence ID" value="PPE67821.1"/>
    <property type="molecule type" value="Genomic_DNA"/>
</dbReference>
<evidence type="ECO:0000313" key="3">
    <source>
        <dbReference type="EMBL" id="PPE67821.1"/>
    </source>
</evidence>
<accession>A0A2S5SYJ9</accession>
<comment type="caution">
    <text evidence="3">The sequence shown here is derived from an EMBL/GenBank/DDBJ whole genome shotgun (WGS) entry which is preliminary data.</text>
</comment>